<dbReference type="InterPro" id="IPR001670">
    <property type="entry name" value="ADH_Fe/GldA"/>
</dbReference>
<dbReference type="PATRIC" id="fig|994573.3.peg.1270"/>
<dbReference type="Gene3D" id="1.20.1090.10">
    <property type="entry name" value="Dehydroquinate synthase-like - alpha domain"/>
    <property type="match status" value="1"/>
</dbReference>
<dbReference type="GO" id="GO:0046872">
    <property type="term" value="F:metal ion binding"/>
    <property type="evidence" value="ECO:0007669"/>
    <property type="project" value="InterPro"/>
</dbReference>
<comment type="caution">
    <text evidence="4">The sequence shown here is derived from an EMBL/GenBank/DDBJ whole genome shotgun (WGS) entry which is preliminary data.</text>
</comment>
<name>V7I7Z1_9CLOT</name>
<gene>
    <name evidence="4" type="ORF">T472_0206820</name>
</gene>
<evidence type="ECO:0000313" key="5">
    <source>
        <dbReference type="Proteomes" id="UP000017747"/>
    </source>
</evidence>
<feature type="domain" description="Fe-containing alcohol dehydrogenase-like C-terminal" evidence="3">
    <location>
        <begin position="192"/>
        <end position="382"/>
    </location>
</feature>
<dbReference type="SUPFAM" id="SSF56796">
    <property type="entry name" value="Dehydroquinate synthase-like"/>
    <property type="match status" value="1"/>
</dbReference>
<dbReference type="RefSeq" id="WP_023383937.1">
    <property type="nucleotide sequence ID" value="NZ_AXUN02000124.1"/>
</dbReference>
<dbReference type="OrthoDB" id="9804734at2"/>
<dbReference type="InterPro" id="IPR018211">
    <property type="entry name" value="ADH_Fe_CS"/>
</dbReference>
<organism evidence="4 5">
    <name type="scientific">Youngiibacter fragilis 232.1</name>
    <dbReference type="NCBI Taxonomy" id="994573"/>
    <lineage>
        <taxon>Bacteria</taxon>
        <taxon>Bacillati</taxon>
        <taxon>Bacillota</taxon>
        <taxon>Clostridia</taxon>
        <taxon>Eubacteriales</taxon>
        <taxon>Clostridiaceae</taxon>
        <taxon>Youngiibacter</taxon>
    </lineage>
</organism>
<dbReference type="PANTHER" id="PTHR11496">
    <property type="entry name" value="ALCOHOL DEHYDROGENASE"/>
    <property type="match status" value="1"/>
</dbReference>
<evidence type="ECO:0000313" key="4">
    <source>
        <dbReference type="EMBL" id="ETA81364.1"/>
    </source>
</evidence>
<evidence type="ECO:0000259" key="3">
    <source>
        <dbReference type="Pfam" id="PF25137"/>
    </source>
</evidence>
<dbReference type="STRING" id="994573.T472_0206820"/>
<dbReference type="PANTHER" id="PTHR11496:SF83">
    <property type="entry name" value="HYDROXYACID-OXOACID TRANSHYDROGENASE, MITOCHONDRIAL"/>
    <property type="match status" value="1"/>
</dbReference>
<dbReference type="GO" id="GO:0004022">
    <property type="term" value="F:alcohol dehydrogenase (NAD+) activity"/>
    <property type="evidence" value="ECO:0007669"/>
    <property type="project" value="TreeGrafter"/>
</dbReference>
<keyword evidence="5" id="KW-1185">Reference proteome</keyword>
<feature type="domain" description="Alcohol dehydrogenase iron-type/glycerol dehydrogenase GldA" evidence="2">
    <location>
        <begin position="9"/>
        <end position="181"/>
    </location>
</feature>
<dbReference type="InterPro" id="IPR034802">
    <property type="entry name" value="NADPH_BDH"/>
</dbReference>
<dbReference type="PROSITE" id="PS00913">
    <property type="entry name" value="ADH_IRON_1"/>
    <property type="match status" value="1"/>
</dbReference>
<dbReference type="Pfam" id="PF00465">
    <property type="entry name" value="Fe-ADH"/>
    <property type="match status" value="1"/>
</dbReference>
<evidence type="ECO:0000256" key="1">
    <source>
        <dbReference type="ARBA" id="ARBA00023002"/>
    </source>
</evidence>
<dbReference type="Gene3D" id="3.40.50.1970">
    <property type="match status" value="1"/>
</dbReference>
<dbReference type="InterPro" id="IPR039697">
    <property type="entry name" value="Alcohol_dehydrogenase_Fe"/>
</dbReference>
<dbReference type="Pfam" id="PF25137">
    <property type="entry name" value="ADH_Fe_C"/>
    <property type="match status" value="1"/>
</dbReference>
<evidence type="ECO:0000259" key="2">
    <source>
        <dbReference type="Pfam" id="PF00465"/>
    </source>
</evidence>
<protein>
    <submittedName>
        <fullName evidence="4">Iron-containing alcohol dehydrogenase</fullName>
    </submittedName>
</protein>
<proteinExistence type="predicted"/>
<sequence length="385" mass="42322">MVSIKLGCSRMHYGKDSIKRLAELKGLKKKAFIVMNGTLLKDQGMLDIVTENLEEAGIEWRIFTEVEEEPSFNCILKARPEMESFGPDLIVGFGGGSAMDAAKAMWVYYENPEYRDLADVMPPNVIRNLRVRAELVCIPTSAGTGSEATRAAIIKNVERTTKYSVRDMNGRLVPDMAILDPVFTRTLPKALTASTGMDALTHAIESYVALNSNPYSDAMAMSAFVNGYGSLKKCCEDGNDMESREKMLAASCMGGIAFSNSGLGLTHSIAHTYGAVFNVPHGLANAIVLPYVISYNLKSEAARGRYEDLARFIGEADLLESIIALRKDIGIPESFSAILKDEDAVKNRMDLMIDKAMTDVCTQYNPVRPDTDDIKMLLLKAYYGN</sequence>
<dbReference type="CDD" id="cd08179">
    <property type="entry name" value="NADPH_BDH"/>
    <property type="match status" value="1"/>
</dbReference>
<dbReference type="FunFam" id="1.20.1090.10:FF:000001">
    <property type="entry name" value="Aldehyde-alcohol dehydrogenase"/>
    <property type="match status" value="1"/>
</dbReference>
<dbReference type="InterPro" id="IPR056798">
    <property type="entry name" value="ADH_Fe_C"/>
</dbReference>
<accession>V7I7Z1</accession>
<keyword evidence="1" id="KW-0560">Oxidoreductase</keyword>
<dbReference type="eggNOG" id="COG1454">
    <property type="taxonomic scope" value="Bacteria"/>
</dbReference>
<dbReference type="EMBL" id="AXUN02000124">
    <property type="protein sequence ID" value="ETA81364.1"/>
    <property type="molecule type" value="Genomic_DNA"/>
</dbReference>
<dbReference type="AlphaFoldDB" id="V7I7Z1"/>
<dbReference type="Proteomes" id="UP000017747">
    <property type="component" value="Unassembled WGS sequence"/>
</dbReference>
<dbReference type="FunFam" id="3.40.50.1970:FF:000003">
    <property type="entry name" value="Alcohol dehydrogenase, iron-containing"/>
    <property type="match status" value="1"/>
</dbReference>
<reference evidence="4 5" key="1">
    <citation type="journal article" date="2014" name="Genome Announc.">
        <title>Genome Sequence of Youngiibacter fragilis, the Type Strain of the Genus Youngiibacter.</title>
        <authorList>
            <person name="Wawrik C.B."/>
            <person name="Callaghan A.V."/>
            <person name="Stamps B.W."/>
            <person name="Wawrik B."/>
        </authorList>
    </citation>
    <scope>NUCLEOTIDE SEQUENCE [LARGE SCALE GENOMIC DNA]</scope>
    <source>
        <strain evidence="4 5">232.1</strain>
    </source>
</reference>